<dbReference type="AlphaFoldDB" id="A0A160LJY3"/>
<name>A0A160LJY3_BACTI</name>
<dbReference type="EMBL" id="CP013278">
    <property type="protein sequence ID" value="AND28519.1"/>
    <property type="molecule type" value="Genomic_DNA"/>
</dbReference>
<keyword evidence="1" id="KW-0614">Plasmid</keyword>
<evidence type="ECO:0008006" key="2">
    <source>
        <dbReference type="Google" id="ProtNLM"/>
    </source>
</evidence>
<evidence type="ECO:0000313" key="1">
    <source>
        <dbReference type="EMBL" id="AND28519.1"/>
    </source>
</evidence>
<geneLocation type="plasmid" evidence="1">
    <name>pAM65-52-3-235K</name>
</geneLocation>
<dbReference type="PATRIC" id="fig|1430.6.peg.2123"/>
<reference evidence="1" key="1">
    <citation type="journal article" date="2017" name="Res. Microbiol.">
        <title>Comparative genomics of extrachromosomal elements in Bacillus thuringiensis subsp. israelensis.</title>
        <authorList>
            <person name="Bolotin A."/>
            <person name="Gillis A."/>
            <person name="Sanchis V."/>
            <person name="Nielsen-LeRoux C."/>
            <person name="Mahillon J."/>
            <person name="Lereclus D."/>
            <person name="Sorokin A."/>
        </authorList>
    </citation>
    <scope>NUCLEOTIDE SEQUENCE</scope>
    <source>
        <strain evidence="1">AM65-52</strain>
        <plasmid evidence="1">pAM65-52-3-235K</plasmid>
    </source>
</reference>
<proteinExistence type="predicted"/>
<protein>
    <recommendedName>
        <fullName evidence="2">Lipoprotein</fullName>
    </recommendedName>
</protein>
<sequence length="106" mass="12129">MKKLIATVLTVGLAATILTGCNNDPYMQKQDDQIISIDYKMLVKDKLYYIPHERGKADLPPRYEKLLTDNPSLEVISVSTNTNEDSQNSINGYYIFTKKIKENQEQ</sequence>
<organism evidence="1">
    <name type="scientific">Bacillus thuringiensis subsp. israelensis</name>
    <dbReference type="NCBI Taxonomy" id="1430"/>
    <lineage>
        <taxon>Bacteria</taxon>
        <taxon>Bacillati</taxon>
        <taxon>Bacillota</taxon>
        <taxon>Bacilli</taxon>
        <taxon>Bacillales</taxon>
        <taxon>Bacillaceae</taxon>
        <taxon>Bacillus</taxon>
        <taxon>Bacillus cereus group</taxon>
    </lineage>
</organism>
<gene>
    <name evidence="1" type="ORF">ATN07_32855</name>
</gene>
<accession>A0A160LJY3</accession>
<dbReference type="PROSITE" id="PS51257">
    <property type="entry name" value="PROKAR_LIPOPROTEIN"/>
    <property type="match status" value="1"/>
</dbReference>
<dbReference type="RefSeq" id="WP_000733200.1">
    <property type="nucleotide sequence ID" value="NZ_CP013278.1"/>
</dbReference>